<dbReference type="Gene3D" id="2.40.30.170">
    <property type="match status" value="1"/>
</dbReference>
<evidence type="ECO:0000313" key="5">
    <source>
        <dbReference type="Proteomes" id="UP000075615"/>
    </source>
</evidence>
<dbReference type="PANTHER" id="PTHR32347">
    <property type="entry name" value="EFFLUX SYSTEM COMPONENT YKNX-RELATED"/>
    <property type="match status" value="1"/>
</dbReference>
<dbReference type="Gene3D" id="2.40.420.20">
    <property type="match status" value="1"/>
</dbReference>
<dbReference type="EMBL" id="LRDB01000012">
    <property type="protein sequence ID" value="KYG79055.1"/>
    <property type="molecule type" value="Genomic_DNA"/>
</dbReference>
<dbReference type="GO" id="GO:0030313">
    <property type="term" value="C:cell envelope"/>
    <property type="evidence" value="ECO:0007669"/>
    <property type="project" value="UniProtKB-SubCell"/>
</dbReference>
<comment type="caution">
    <text evidence="4">The sequence shown here is derived from an EMBL/GenBank/DDBJ whole genome shotgun (WGS) entry which is preliminary data.</text>
</comment>
<gene>
    <name evidence="4" type="ORF">AWN68_04395</name>
</gene>
<dbReference type="STRING" id="296218.AWN68_04395"/>
<protein>
    <submittedName>
        <fullName evidence="4">RND transporter</fullName>
    </submittedName>
</protein>
<keyword evidence="5" id="KW-1185">Reference proteome</keyword>
<evidence type="ECO:0000256" key="2">
    <source>
        <dbReference type="ARBA" id="ARBA00023054"/>
    </source>
</evidence>
<dbReference type="OrthoDB" id="1522431at2"/>
<feature type="domain" description="YknX-like beta-barrel" evidence="3">
    <location>
        <begin position="264"/>
        <end position="335"/>
    </location>
</feature>
<dbReference type="InterPro" id="IPR058636">
    <property type="entry name" value="Beta-barrel_YknX"/>
</dbReference>
<dbReference type="Proteomes" id="UP000075615">
    <property type="component" value="Unassembled WGS sequence"/>
</dbReference>
<dbReference type="RefSeq" id="WP_068415232.1">
    <property type="nucleotide sequence ID" value="NZ_LRDB01000012.1"/>
</dbReference>
<reference evidence="4 5" key="1">
    <citation type="submission" date="2016-01" db="EMBL/GenBank/DDBJ databases">
        <title>Genome sequencing of Roseivirga echinicomitans KMM 6058.</title>
        <authorList>
            <person name="Selvaratnam C."/>
            <person name="Thevarajoo S."/>
            <person name="Goh K.M."/>
            <person name="Ee R."/>
            <person name="Chan K.-G."/>
            <person name="Chong C.S."/>
        </authorList>
    </citation>
    <scope>NUCLEOTIDE SEQUENCE [LARGE SCALE GENOMIC DNA]</scope>
    <source>
        <strain evidence="4 5">KMM 6058</strain>
    </source>
</reference>
<dbReference type="Pfam" id="PF25990">
    <property type="entry name" value="Beta-barrel_YknX"/>
    <property type="match status" value="1"/>
</dbReference>
<evidence type="ECO:0000259" key="3">
    <source>
        <dbReference type="Pfam" id="PF25990"/>
    </source>
</evidence>
<sequence>MKKRNLIIVIGIFVAVLIFFITKVNKGSTDSTEVFAKVQRGQFRSEITASGELYAKSSVDILGPGGMQSAGIFQTTLEHIIPEGTVVKAGDYVARLDQTELGTRLQQRQSDFTVTSSDFTQAKLDTAIELRKARDLMDNLLYEIERKKLVLKNSQYEPPAVVAEKRMELDRAEKQFLVEKENYELQRQKSVAKMKGAAAKMQDDKVKLDNLMALRSQFTIMAPEAGMLIYKRDWRGSKMGVGAQVAAWDPVVATLPDLTQMVSKTFVNEVDINNIKKGQRVEIGLDAFPDKKLTGQILEVANMGQQRPNSDSKVFEIMVAVNESDTTLRPGMTTSNKVIAEVLEDVLFIPVEAVHSQGDTITYIIAKDGLNITKHEVRLGKSNSDEVVVLGGIDEGLTVYLSDPSGIEDKPIKRISEGVKAIAKKD</sequence>
<evidence type="ECO:0000256" key="1">
    <source>
        <dbReference type="ARBA" id="ARBA00004196"/>
    </source>
</evidence>
<accession>A0A150XK67</accession>
<evidence type="ECO:0000313" key="4">
    <source>
        <dbReference type="EMBL" id="KYG79055.1"/>
    </source>
</evidence>
<comment type="subcellular location">
    <subcellularLocation>
        <location evidence="1">Cell envelope</location>
    </subcellularLocation>
</comment>
<dbReference type="AlphaFoldDB" id="A0A150XK67"/>
<name>A0A150XK67_9BACT</name>
<keyword evidence="2" id="KW-0175">Coiled coil</keyword>
<proteinExistence type="predicted"/>
<organism evidence="4 5">
    <name type="scientific">Roseivirga echinicomitans</name>
    <dbReference type="NCBI Taxonomy" id="296218"/>
    <lineage>
        <taxon>Bacteria</taxon>
        <taxon>Pseudomonadati</taxon>
        <taxon>Bacteroidota</taxon>
        <taxon>Cytophagia</taxon>
        <taxon>Cytophagales</taxon>
        <taxon>Roseivirgaceae</taxon>
        <taxon>Roseivirga</taxon>
    </lineage>
</organism>
<dbReference type="InterPro" id="IPR050465">
    <property type="entry name" value="UPF0194_transport"/>
</dbReference>